<evidence type="ECO:0000313" key="2">
    <source>
        <dbReference type="Proteomes" id="UP000308600"/>
    </source>
</evidence>
<reference evidence="1 2" key="1">
    <citation type="journal article" date="2019" name="Nat. Ecol. Evol.">
        <title>Megaphylogeny resolves global patterns of mushroom evolution.</title>
        <authorList>
            <person name="Varga T."/>
            <person name="Krizsan K."/>
            <person name="Foldi C."/>
            <person name="Dima B."/>
            <person name="Sanchez-Garcia M."/>
            <person name="Sanchez-Ramirez S."/>
            <person name="Szollosi G.J."/>
            <person name="Szarkandi J.G."/>
            <person name="Papp V."/>
            <person name="Albert L."/>
            <person name="Andreopoulos W."/>
            <person name="Angelini C."/>
            <person name="Antonin V."/>
            <person name="Barry K.W."/>
            <person name="Bougher N.L."/>
            <person name="Buchanan P."/>
            <person name="Buyck B."/>
            <person name="Bense V."/>
            <person name="Catcheside P."/>
            <person name="Chovatia M."/>
            <person name="Cooper J."/>
            <person name="Damon W."/>
            <person name="Desjardin D."/>
            <person name="Finy P."/>
            <person name="Geml J."/>
            <person name="Haridas S."/>
            <person name="Hughes K."/>
            <person name="Justo A."/>
            <person name="Karasinski D."/>
            <person name="Kautmanova I."/>
            <person name="Kiss B."/>
            <person name="Kocsube S."/>
            <person name="Kotiranta H."/>
            <person name="LaButti K.M."/>
            <person name="Lechner B.E."/>
            <person name="Liimatainen K."/>
            <person name="Lipzen A."/>
            <person name="Lukacs Z."/>
            <person name="Mihaltcheva S."/>
            <person name="Morgado L.N."/>
            <person name="Niskanen T."/>
            <person name="Noordeloos M.E."/>
            <person name="Ohm R.A."/>
            <person name="Ortiz-Santana B."/>
            <person name="Ovrebo C."/>
            <person name="Racz N."/>
            <person name="Riley R."/>
            <person name="Savchenko A."/>
            <person name="Shiryaev A."/>
            <person name="Soop K."/>
            <person name="Spirin V."/>
            <person name="Szebenyi C."/>
            <person name="Tomsovsky M."/>
            <person name="Tulloss R.E."/>
            <person name="Uehling J."/>
            <person name="Grigoriev I.V."/>
            <person name="Vagvolgyi C."/>
            <person name="Papp T."/>
            <person name="Martin F.M."/>
            <person name="Miettinen O."/>
            <person name="Hibbett D.S."/>
            <person name="Nagy L.G."/>
        </authorList>
    </citation>
    <scope>NUCLEOTIDE SEQUENCE [LARGE SCALE GENOMIC DNA]</scope>
    <source>
        <strain evidence="1 2">NL-1719</strain>
    </source>
</reference>
<dbReference type="Proteomes" id="UP000308600">
    <property type="component" value="Unassembled WGS sequence"/>
</dbReference>
<dbReference type="EMBL" id="ML208262">
    <property type="protein sequence ID" value="TFK75650.1"/>
    <property type="molecule type" value="Genomic_DNA"/>
</dbReference>
<accession>A0ACD3BCT3</accession>
<keyword evidence="2" id="KW-1185">Reference proteome</keyword>
<sequence>MTHRWRHSKQTLRLVNPSDSLDDSPPQDGSLRASVLPAPAYYEAFRDLRLIETSPLGTTDTLSFGATTPSSLNRSSTTNTNSMAYSHHYSSASTSSDPREPMMENPPNYGDSRNPVGPVTYQFSNLPGGGTLLLPPESAPNTRPVYHIRTTQNTFAPLSHRTVVHRGSSEQGEFIGEFEFGMSANDAYILLHKKALPLPQVLYKSQKPQGSVSYTVYGKWTWRWPRTPVPLFWNCIDRSEGWTCELEDKTRLAEYVPPHLSPSRGMTLPTLEVMPTGQKYFDDILFGAIILEQKNSLPSFTVINRAFCSKEMYNF</sequence>
<evidence type="ECO:0000313" key="1">
    <source>
        <dbReference type="EMBL" id="TFK75650.1"/>
    </source>
</evidence>
<protein>
    <submittedName>
        <fullName evidence="1">Uncharacterized protein</fullName>
    </submittedName>
</protein>
<name>A0ACD3BCT3_9AGAR</name>
<organism evidence="1 2">
    <name type="scientific">Pluteus cervinus</name>
    <dbReference type="NCBI Taxonomy" id="181527"/>
    <lineage>
        <taxon>Eukaryota</taxon>
        <taxon>Fungi</taxon>
        <taxon>Dikarya</taxon>
        <taxon>Basidiomycota</taxon>
        <taxon>Agaricomycotina</taxon>
        <taxon>Agaricomycetes</taxon>
        <taxon>Agaricomycetidae</taxon>
        <taxon>Agaricales</taxon>
        <taxon>Pluteineae</taxon>
        <taxon>Pluteaceae</taxon>
        <taxon>Pluteus</taxon>
    </lineage>
</organism>
<gene>
    <name evidence="1" type="ORF">BDN72DRAFT_448732</name>
</gene>
<proteinExistence type="predicted"/>